<name>A0A1V1HZQ4_9FIRM</name>
<dbReference type="Pfam" id="PF02463">
    <property type="entry name" value="SMC_N"/>
    <property type="match status" value="1"/>
</dbReference>
<dbReference type="PANTHER" id="PTHR32182">
    <property type="entry name" value="DNA REPLICATION AND REPAIR PROTEIN RECF"/>
    <property type="match status" value="1"/>
</dbReference>
<proteinExistence type="predicted"/>
<dbReference type="GO" id="GO:0005524">
    <property type="term" value="F:ATP binding"/>
    <property type="evidence" value="ECO:0007669"/>
    <property type="project" value="InterPro"/>
</dbReference>
<gene>
    <name evidence="2" type="ORF">CRIB_706</name>
</gene>
<dbReference type="GO" id="GO:0000731">
    <property type="term" value="P:DNA synthesis involved in DNA repair"/>
    <property type="evidence" value="ECO:0007669"/>
    <property type="project" value="TreeGrafter"/>
</dbReference>
<dbReference type="InterPro" id="IPR027417">
    <property type="entry name" value="P-loop_NTPase"/>
</dbReference>
<dbReference type="PANTHER" id="PTHR32182:SF22">
    <property type="entry name" value="ATP-DEPENDENT ENDONUCLEASE, OLD FAMILY-RELATED"/>
    <property type="match status" value="1"/>
</dbReference>
<protein>
    <submittedName>
        <fullName evidence="2">AAA ATPase</fullName>
    </submittedName>
</protein>
<dbReference type="GO" id="GO:0006302">
    <property type="term" value="P:double-strand break repair"/>
    <property type="evidence" value="ECO:0007669"/>
    <property type="project" value="TreeGrafter"/>
</dbReference>
<dbReference type="Gene3D" id="3.40.50.300">
    <property type="entry name" value="P-loop containing nucleotide triphosphate hydrolases"/>
    <property type="match status" value="2"/>
</dbReference>
<dbReference type="AlphaFoldDB" id="A0A1V1HZQ4"/>
<keyword evidence="3" id="KW-1185">Reference proteome</keyword>
<evidence type="ECO:0000259" key="1">
    <source>
        <dbReference type="Pfam" id="PF02463"/>
    </source>
</evidence>
<dbReference type="GeneID" id="82204886"/>
<evidence type="ECO:0000313" key="2">
    <source>
        <dbReference type="EMBL" id="CED93458.1"/>
    </source>
</evidence>
<organism evidence="2 3">
    <name type="scientific">Romboutsia ilealis</name>
    <dbReference type="NCBI Taxonomy" id="1115758"/>
    <lineage>
        <taxon>Bacteria</taxon>
        <taxon>Bacillati</taxon>
        <taxon>Bacillota</taxon>
        <taxon>Clostridia</taxon>
        <taxon>Peptostreptococcales</taxon>
        <taxon>Peptostreptococcaceae</taxon>
        <taxon>Romboutsia</taxon>
    </lineage>
</organism>
<reference evidence="2 3" key="1">
    <citation type="submission" date="2014-04" db="EMBL/GenBank/DDBJ databases">
        <authorList>
            <person name="Hornung B.V."/>
        </authorList>
    </citation>
    <scope>NUCLEOTIDE SEQUENCE [LARGE SCALE GENOMIC DNA]</scope>
    <source>
        <strain evidence="2 3">CRIB</strain>
    </source>
</reference>
<dbReference type="RefSeq" id="WP_180703171.1">
    <property type="nucleotide sequence ID" value="NZ_LN555523.1"/>
</dbReference>
<dbReference type="KEGG" id="ril:CRIB_706"/>
<dbReference type="EMBL" id="LN555523">
    <property type="protein sequence ID" value="CED93458.1"/>
    <property type="molecule type" value="Genomic_DNA"/>
</dbReference>
<accession>A0A1V1HZQ4</accession>
<dbReference type="InterPro" id="IPR003395">
    <property type="entry name" value="RecF/RecN/SMC_N"/>
</dbReference>
<feature type="domain" description="RecF/RecN/SMC N-terminal" evidence="1">
    <location>
        <begin position="3"/>
        <end position="293"/>
    </location>
</feature>
<dbReference type="GO" id="GO:0016887">
    <property type="term" value="F:ATP hydrolysis activity"/>
    <property type="evidence" value="ECO:0007669"/>
    <property type="project" value="InterPro"/>
</dbReference>
<evidence type="ECO:0000313" key="3">
    <source>
        <dbReference type="Proteomes" id="UP000245622"/>
    </source>
</evidence>
<sequence length="341" mass="39025">MSYLTYLKIHHFKSIEDLELKKLSNINIIVGANNSGKTSLLEAVSILGNKDSIKSILNNVFKRSSDYPSSFELFLDIFPREQDINKSIKIESTIKGLTREININGNIVKDIGINSDMDKAFLGNINVKVEDETVIDKNISIEENKDIKYLNDYDIIKIVYVTPYDYYRSDLIESTLENINDRDKENIINLLSIFDPDIEDFKVVKKFNEGRCCVYIDHKIYGTAPLFSFGDSIKKIFILGVAMVSAKCGILLVDEIESAIHKNHINKVFDSIIKICKEYKIQLICTTHSLEVIDGIILSLGNQIDLLSCYRIEVYDNKTYYTKFSGDRLKDIRNLLGQDVR</sequence>
<dbReference type="SUPFAM" id="SSF52540">
    <property type="entry name" value="P-loop containing nucleoside triphosphate hydrolases"/>
    <property type="match status" value="1"/>
</dbReference>
<dbReference type="Proteomes" id="UP000245622">
    <property type="component" value="Chromosome 1"/>
</dbReference>